<evidence type="ECO:0000256" key="5">
    <source>
        <dbReference type="ARBA" id="ARBA00012560"/>
    </source>
</evidence>
<keyword evidence="12" id="KW-0320">Glycogen biosynthesis</keyword>
<evidence type="ECO:0000256" key="7">
    <source>
        <dbReference type="ARBA" id="ARBA00020723"/>
    </source>
</evidence>
<evidence type="ECO:0000256" key="13">
    <source>
        <dbReference type="ARBA" id="ARBA00023268"/>
    </source>
</evidence>
<comment type="catalytic activity">
    <reaction evidence="2">
        <text>Hydrolysis of (1-&gt;6)-alpha-D-glucosidic branch linkages in glycogen phosphorylase limit dextrin.</text>
        <dbReference type="EC" id="3.2.1.33"/>
    </reaction>
</comment>
<evidence type="ECO:0000256" key="14">
    <source>
        <dbReference type="ARBA" id="ARBA00023295"/>
    </source>
</evidence>
<dbReference type="STRING" id="13706.A0A1X2H191"/>
<dbReference type="InterPro" id="IPR010401">
    <property type="entry name" value="AGL/Gdb1"/>
</dbReference>
<evidence type="ECO:0000256" key="1">
    <source>
        <dbReference type="ARBA" id="ARBA00000439"/>
    </source>
</evidence>
<proteinExistence type="inferred from homology"/>
<dbReference type="InParanoid" id="A0A1X2H191"/>
<evidence type="ECO:0000256" key="6">
    <source>
        <dbReference type="ARBA" id="ARBA00012778"/>
    </source>
</evidence>
<evidence type="ECO:0000256" key="3">
    <source>
        <dbReference type="ARBA" id="ARBA00003530"/>
    </source>
</evidence>
<dbReference type="FunFam" id="1.50.10.10:FF:000039">
    <property type="entry name" value="Glycogen debranching enzyme Gdb1, putative"/>
    <property type="match status" value="1"/>
</dbReference>
<evidence type="ECO:0000259" key="18">
    <source>
        <dbReference type="Pfam" id="PF14701"/>
    </source>
</evidence>
<accession>A0A1X2H191</accession>
<evidence type="ECO:0000259" key="17">
    <source>
        <dbReference type="Pfam" id="PF06202"/>
    </source>
</evidence>
<gene>
    <name evidence="20" type="ORF">BCR43DRAFT_99512</name>
</gene>
<dbReference type="InterPro" id="IPR012341">
    <property type="entry name" value="6hp_glycosidase-like_sf"/>
</dbReference>
<comment type="function">
    <text evidence="3">Multifunctional enzyme acting as 1,4-alpha-D-glucan:1,4-alpha-D-glucan 4-alpha-D-glycosyltransferase and amylo-1,6-glucosidase in glycogen degradation.</text>
</comment>
<sequence length="1334" mass="152202">MISKWMGPLETWEAHLELVKRTGYNMIHFAPMQQRGSSDSPYSIHDQLLYADDLFTDSPSRQVRLERVAAALKSIEKKHDILCLSDVVWNHTSHDSPWLKDHPEAGYNLENSPHLVSAWELDSALVHLSGRLKEHDLPTWINTPADAEVIVNHIKNKVLPDLRLWEYRVLDRATWLSQFSDTLKQKENTESNVKESFATPKDRAIAFGDRVVCSGNPGTRFNKTIDLQAAASFISSLPEQDDPNSLFAKVLDEYNLVLFEEYDDDVKAALDNILSRLIYTRLEENGPKFGEISARSPLIESYFTRLHPDDPALQLANNGWIWNADPMRDFAGSDSSAYLRRELICWGDCVKLRYGQKPEDSPWLWQHMRTYTEQVASMFQGIRIDNCHSTPLHVAEYLLDIARSVNPNLYVLAELFTGSPEMDNVFVSRLGIHALLREAMQAWDPHELSRLVHRHGGKPVGSMDQDIDWQLIRLKDDREAWMIPIAHGSMPRALFMDCTHDNQTPYQKRTAEDTLPNAALVAFSNCATGSVKGYDEVYPRLLDVVSEKRRYSTYLKHPIGIIDIKSKLHKLHHDMCLAGYTEVHVHHESDYILVHRQHPETHSGYLLISRTAFPGHPQDPIAPIRLHRTHPKFLFGGSLKVQVEHADSETKHLLGIPSSTEILCEPTVTRRDENGSWYSEIIPADIFTPGSVYVFETTIEKPAEFDIPLFTDCPASVVEPLTPLDGNIVLYRCEPEERDASGGKDGVYGVPNYGPLVYAGLQGFMSVLRPIIRDNDLGHPFCENLRQGSWAMDYITGRLERYMPDCPRLGKLHQWLDRRFNVIKGMPSFLVPKYFAMTVHTAYTSVRKHLARQLLQAFKTQDEFLEALALTAVQMHGLLPSTGLHPTKPTPSLAAGLPHFTSGCMRTWGRDVFISLRGLLMVTRQYDGARAHILGFASTLKHGLIPNLLDSARNPRYNARDAVWFLLQALQDYYHMAPDGPSILQERVPRRFPGDDRYTPVEKGFDWDCSMTDLIQEIMQRHAEGIHFREHNAGPDIDRQMSDQGFNVDIEVDWRTGVIAGGSVWNCGTWMDKMGESVKAGNKGYPGTPRDGAPVEITGLVKSTLRWLLQLQEKNEFAHNGVKVGDRTVTYEEWNDLLQANFERVYYIPEDPSEDSKYEVDPRIIHRRGIYKDVYKATEPYTEYQFRPNLCVAMTVAPELFDLKHAQNCLAKVKEILAGPLGMRTLDPDDMRYRPYYINSDDSDDFDTAKGRNYHQGPEWVWPVGYYLRAAHHFKALDVEDISRTLRPHRREIETSIWAGLPELTNKDGAPCYDSCHTQAWSSSCLLDLFYDTL</sequence>
<dbReference type="InterPro" id="IPR008928">
    <property type="entry name" value="6-hairpin_glycosidase_sf"/>
</dbReference>
<dbReference type="SUPFAM" id="SSF48208">
    <property type="entry name" value="Six-hairpin glycosidases"/>
    <property type="match status" value="1"/>
</dbReference>
<dbReference type="OMA" id="IHFREWN"/>
<evidence type="ECO:0000313" key="20">
    <source>
        <dbReference type="EMBL" id="ORY91190.1"/>
    </source>
</evidence>
<comment type="subcellular location">
    <subcellularLocation>
        <location evidence="4">Cytoplasm</location>
    </subcellularLocation>
</comment>
<dbReference type="Pfam" id="PF14702">
    <property type="entry name" value="hGDE_central"/>
    <property type="match status" value="1"/>
</dbReference>
<comment type="catalytic activity">
    <reaction evidence="1">
        <text>Transfers a segment of a (1-&gt;4)-alpha-D-glucan to a new position in an acceptor, which may be glucose or a (1-&gt;4)-alpha-D-glucan.</text>
        <dbReference type="EC" id="2.4.1.25"/>
    </reaction>
</comment>
<evidence type="ECO:0000256" key="10">
    <source>
        <dbReference type="ARBA" id="ARBA00022679"/>
    </source>
</evidence>
<dbReference type="PANTHER" id="PTHR10569">
    <property type="entry name" value="GLYCOGEN DEBRANCHING ENZYME"/>
    <property type="match status" value="1"/>
</dbReference>
<keyword evidence="14" id="KW-0326">Glycosidase</keyword>
<evidence type="ECO:0000259" key="19">
    <source>
        <dbReference type="Pfam" id="PF14702"/>
    </source>
</evidence>
<keyword evidence="21" id="KW-1185">Reference proteome</keyword>
<evidence type="ECO:0000256" key="15">
    <source>
        <dbReference type="ARBA" id="ARBA00025780"/>
    </source>
</evidence>
<dbReference type="SUPFAM" id="SSF51445">
    <property type="entry name" value="(Trans)glycosidases"/>
    <property type="match status" value="1"/>
</dbReference>
<dbReference type="GO" id="GO:0005980">
    <property type="term" value="P:glycogen catabolic process"/>
    <property type="evidence" value="ECO:0007669"/>
    <property type="project" value="EnsemblFungi"/>
</dbReference>
<dbReference type="GO" id="GO:0005737">
    <property type="term" value="C:cytoplasm"/>
    <property type="evidence" value="ECO:0007669"/>
    <property type="project" value="UniProtKB-SubCell"/>
</dbReference>
<evidence type="ECO:0000256" key="12">
    <source>
        <dbReference type="ARBA" id="ARBA00023056"/>
    </source>
</evidence>
<reference evidence="20 21" key="1">
    <citation type="submission" date="2016-07" db="EMBL/GenBank/DDBJ databases">
        <title>Pervasive Adenine N6-methylation of Active Genes in Fungi.</title>
        <authorList>
            <consortium name="DOE Joint Genome Institute"/>
            <person name="Mondo S.J."/>
            <person name="Dannebaum R.O."/>
            <person name="Kuo R.C."/>
            <person name="Labutti K."/>
            <person name="Haridas S."/>
            <person name="Kuo A."/>
            <person name="Salamov A."/>
            <person name="Ahrendt S.R."/>
            <person name="Lipzen A."/>
            <person name="Sullivan W."/>
            <person name="Andreopoulos W.B."/>
            <person name="Clum A."/>
            <person name="Lindquist E."/>
            <person name="Daum C."/>
            <person name="Ramamoorthy G.K."/>
            <person name="Gryganskyi A."/>
            <person name="Culley D."/>
            <person name="Magnuson J.K."/>
            <person name="James T.Y."/>
            <person name="O'Malley M.A."/>
            <person name="Stajich J.E."/>
            <person name="Spatafora J.W."/>
            <person name="Visel A."/>
            <person name="Grigoriev I.V."/>
        </authorList>
    </citation>
    <scope>NUCLEOTIDE SEQUENCE [LARGE SCALE GENOMIC DNA]</scope>
    <source>
        <strain evidence="20 21">NRRL 2496</strain>
    </source>
</reference>
<dbReference type="EC" id="3.2.1.33" evidence="6"/>
<keyword evidence="9" id="KW-0328">Glycosyltransferase</keyword>
<keyword evidence="13" id="KW-0511">Multifunctional enzyme</keyword>
<dbReference type="InterPro" id="IPR032790">
    <property type="entry name" value="GDE_C"/>
</dbReference>
<dbReference type="CDD" id="cd11327">
    <property type="entry name" value="AmyAc_Glg_debranch_2"/>
    <property type="match status" value="1"/>
</dbReference>
<dbReference type="GO" id="GO:0005978">
    <property type="term" value="P:glycogen biosynthetic process"/>
    <property type="evidence" value="ECO:0007669"/>
    <property type="project" value="UniProtKB-KW"/>
</dbReference>
<dbReference type="OrthoDB" id="10248904at2759"/>
<feature type="domain" description="Glycogen debranching enzyme glucanotransferase" evidence="18">
    <location>
        <begin position="1"/>
        <end position="410"/>
    </location>
</feature>
<evidence type="ECO:0000313" key="21">
    <source>
        <dbReference type="Proteomes" id="UP000242180"/>
    </source>
</evidence>
<evidence type="ECO:0000256" key="2">
    <source>
        <dbReference type="ARBA" id="ARBA00000927"/>
    </source>
</evidence>
<dbReference type="EMBL" id="MCGN01000011">
    <property type="protein sequence ID" value="ORY91190.1"/>
    <property type="molecule type" value="Genomic_DNA"/>
</dbReference>
<dbReference type="InterPro" id="IPR032788">
    <property type="entry name" value="AGL_central"/>
</dbReference>
<evidence type="ECO:0000256" key="11">
    <source>
        <dbReference type="ARBA" id="ARBA00022801"/>
    </source>
</evidence>
<name>A0A1X2H191_SYNRA</name>
<evidence type="ECO:0000256" key="16">
    <source>
        <dbReference type="ARBA" id="ARBA00031477"/>
    </source>
</evidence>
<evidence type="ECO:0000256" key="9">
    <source>
        <dbReference type="ARBA" id="ARBA00022676"/>
    </source>
</evidence>
<dbReference type="Gene3D" id="1.50.10.10">
    <property type="match status" value="1"/>
</dbReference>
<feature type="domain" description="Glycogen debranching enzyme C-terminal" evidence="17">
    <location>
        <begin position="887"/>
        <end position="1327"/>
    </location>
</feature>
<dbReference type="Pfam" id="PF06202">
    <property type="entry name" value="GDE_C"/>
    <property type="match status" value="1"/>
</dbReference>
<evidence type="ECO:0000256" key="4">
    <source>
        <dbReference type="ARBA" id="ARBA00004496"/>
    </source>
</evidence>
<dbReference type="FunFam" id="3.20.20.80:FF:000242">
    <property type="entry name" value="Glycogen debranching enzyme Gdb1, putative"/>
    <property type="match status" value="1"/>
</dbReference>
<dbReference type="EC" id="2.4.1.25" evidence="5"/>
<dbReference type="InterPro" id="IPR032792">
    <property type="entry name" value="AGL_glucanoTrfase"/>
</dbReference>
<organism evidence="20 21">
    <name type="scientific">Syncephalastrum racemosum</name>
    <name type="common">Filamentous fungus</name>
    <dbReference type="NCBI Taxonomy" id="13706"/>
    <lineage>
        <taxon>Eukaryota</taxon>
        <taxon>Fungi</taxon>
        <taxon>Fungi incertae sedis</taxon>
        <taxon>Mucoromycota</taxon>
        <taxon>Mucoromycotina</taxon>
        <taxon>Mucoromycetes</taxon>
        <taxon>Mucorales</taxon>
        <taxon>Syncephalastraceae</taxon>
        <taxon>Syncephalastrum</taxon>
    </lineage>
</organism>
<keyword evidence="10" id="KW-0808">Transferase</keyword>
<keyword evidence="8" id="KW-0963">Cytoplasm</keyword>
<dbReference type="InterPro" id="IPR017853">
    <property type="entry name" value="GH"/>
</dbReference>
<comment type="caution">
    <text evidence="20">The sequence shown here is derived from an EMBL/GenBank/DDBJ whole genome shotgun (WGS) entry which is preliminary data.</text>
</comment>
<dbReference type="PANTHER" id="PTHR10569:SF2">
    <property type="entry name" value="GLYCOGEN DEBRANCHING ENZYME"/>
    <property type="match status" value="1"/>
</dbReference>
<dbReference type="GO" id="GO:0004135">
    <property type="term" value="F:amylo-alpha-1,6-glucosidase activity"/>
    <property type="evidence" value="ECO:0007669"/>
    <property type="project" value="UniProtKB-EC"/>
</dbReference>
<feature type="domain" description="Glycogen debranching enzyme central" evidence="19">
    <location>
        <begin position="560"/>
        <end position="799"/>
    </location>
</feature>
<evidence type="ECO:0000256" key="8">
    <source>
        <dbReference type="ARBA" id="ARBA00022490"/>
    </source>
</evidence>
<dbReference type="Gene3D" id="3.20.20.80">
    <property type="entry name" value="Glycosidases"/>
    <property type="match status" value="2"/>
</dbReference>
<dbReference type="Proteomes" id="UP000242180">
    <property type="component" value="Unassembled WGS sequence"/>
</dbReference>
<dbReference type="GO" id="GO:0004134">
    <property type="term" value="F:4-alpha-glucanotransferase activity"/>
    <property type="evidence" value="ECO:0007669"/>
    <property type="project" value="UniProtKB-EC"/>
</dbReference>
<protein>
    <recommendedName>
        <fullName evidence="7">Glycogen debranching enzyme</fullName>
        <ecNumber evidence="5">2.4.1.25</ecNumber>
        <ecNumber evidence="6">3.2.1.33</ecNumber>
    </recommendedName>
    <alternativeName>
        <fullName evidence="16">Glycogen debrancher</fullName>
    </alternativeName>
</protein>
<comment type="similarity">
    <text evidence="15">Belongs to the glycogen debranching enzyme family.</text>
</comment>
<keyword evidence="11" id="KW-0378">Hydrolase</keyword>
<dbReference type="Pfam" id="PF14701">
    <property type="entry name" value="hDGE_amylase"/>
    <property type="match status" value="1"/>
</dbReference>